<reference evidence="3" key="1">
    <citation type="journal article" date="2019" name="Int. J. Syst. Evol. Microbiol.">
        <title>The Global Catalogue of Microorganisms (GCM) 10K type strain sequencing project: providing services to taxonomists for standard genome sequencing and annotation.</title>
        <authorList>
            <consortium name="The Broad Institute Genomics Platform"/>
            <consortium name="The Broad Institute Genome Sequencing Center for Infectious Disease"/>
            <person name="Wu L."/>
            <person name="Ma J."/>
        </authorList>
    </citation>
    <scope>NUCLEOTIDE SEQUENCE [LARGE SCALE GENOMIC DNA]</scope>
    <source>
        <strain evidence="3">CCUG 62952</strain>
    </source>
</reference>
<evidence type="ECO:0000259" key="1">
    <source>
        <dbReference type="Pfam" id="PF14028"/>
    </source>
</evidence>
<sequence length="294" mass="34596">MKRTFIPGEEWLYYKIYVGKRSANMVLTDIVLPLSNALLTEGHIDKWFFIRYADPDFHLRIRLHLSDMEKLGLVISSMHQAMATFIAEGIIYKVQIDTYQRELERYGGESIALAESYFMHDSILVAGAIDLIEDENLFALYIVKTIDRLLDDFNISLDEKLDIAQKGADGFKTEFNANKHLNKQLAQKYRDHREQLRQLMQSIPEESELFPLEQLVRQRSEKMSFVAKDILQLHKNGKLSLALHDLLWSFIHMSVNRAFKNKQRLHEMVCYDMLLRYYQMEIGKEKVKSRKSRI</sequence>
<proteinExistence type="predicted"/>
<comment type="caution">
    <text evidence="2">The sequence shown here is derived from an EMBL/GenBank/DDBJ whole genome shotgun (WGS) entry which is preliminary data.</text>
</comment>
<keyword evidence="3" id="KW-1185">Reference proteome</keyword>
<dbReference type="Pfam" id="PF14028">
    <property type="entry name" value="Lant_dehydr_C"/>
    <property type="match status" value="1"/>
</dbReference>
<gene>
    <name evidence="2" type="ORF">ACFQ1M_11735</name>
</gene>
<accession>A0ABW3D1C8</accession>
<protein>
    <submittedName>
        <fullName evidence="2">Thiopeptide-type bacteriocin biosynthesis protein</fullName>
    </submittedName>
</protein>
<dbReference type="RefSeq" id="WP_386408417.1">
    <property type="nucleotide sequence ID" value="NZ_JBHTJH010000017.1"/>
</dbReference>
<evidence type="ECO:0000313" key="2">
    <source>
        <dbReference type="EMBL" id="MFD0862875.1"/>
    </source>
</evidence>
<organism evidence="2 3">
    <name type="scientific">Sungkyunkwania multivorans</name>
    <dbReference type="NCBI Taxonomy" id="1173618"/>
    <lineage>
        <taxon>Bacteria</taxon>
        <taxon>Pseudomonadati</taxon>
        <taxon>Bacteroidota</taxon>
        <taxon>Flavobacteriia</taxon>
        <taxon>Flavobacteriales</taxon>
        <taxon>Flavobacteriaceae</taxon>
        <taxon>Sungkyunkwania</taxon>
    </lineage>
</organism>
<dbReference type="NCBIfam" id="TIGR03891">
    <property type="entry name" value="thiopep_ocin"/>
    <property type="match status" value="1"/>
</dbReference>
<evidence type="ECO:0000313" key="3">
    <source>
        <dbReference type="Proteomes" id="UP001596978"/>
    </source>
</evidence>
<dbReference type="EMBL" id="JBHTJH010000017">
    <property type="protein sequence ID" value="MFD0862875.1"/>
    <property type="molecule type" value="Genomic_DNA"/>
</dbReference>
<name>A0ABW3D1C8_9FLAO</name>
<dbReference type="InterPro" id="IPR023809">
    <property type="entry name" value="Thiopep_bacteriocin_synth_dom"/>
</dbReference>
<dbReference type="Proteomes" id="UP001596978">
    <property type="component" value="Unassembled WGS sequence"/>
</dbReference>
<feature type="domain" description="Thiopeptide-type bacteriocin biosynthesis" evidence="1">
    <location>
        <begin position="11"/>
        <end position="278"/>
    </location>
</feature>